<dbReference type="AlphaFoldDB" id="A0A0F8XL18"/>
<reference evidence="1" key="1">
    <citation type="journal article" date="2015" name="Nature">
        <title>Complex archaea that bridge the gap between prokaryotes and eukaryotes.</title>
        <authorList>
            <person name="Spang A."/>
            <person name="Saw J.H."/>
            <person name="Jorgensen S.L."/>
            <person name="Zaremba-Niedzwiedzka K."/>
            <person name="Martijn J."/>
            <person name="Lind A.E."/>
            <person name="van Eijk R."/>
            <person name="Schleper C."/>
            <person name="Guy L."/>
            <person name="Ettema T.J."/>
        </authorList>
    </citation>
    <scope>NUCLEOTIDE SEQUENCE</scope>
</reference>
<sequence length="261" mass="28983">ADVTNYEVTNLNVARLGVVFELLPENFTDALATDSSGNSLDGTVVGATYIYPDTWEHFWTDYSILGYHGKTNQLIIMRDCTGRWSSGQDYGDCWIQDMDTGAVTTGRRVFTAKVPYTNWATDWNGDLIIGEQSSANILTKKWTDKPQSQAAGLIDIRTTDIDFNNPAVIDLIDAFLLNYKSSAPQTTPLSYAIDGDDRPNAWITITGNFDAEGFWEEFLAELSTTISCKTLRLKLSNPTNAGTIEVNELVIRHDTQSLKLS</sequence>
<accession>A0A0F8XL18</accession>
<evidence type="ECO:0000313" key="1">
    <source>
        <dbReference type="EMBL" id="KKK61790.1"/>
    </source>
</evidence>
<protein>
    <submittedName>
        <fullName evidence="1">Uncharacterized protein</fullName>
    </submittedName>
</protein>
<gene>
    <name evidence="1" type="ORF">LCGC14_3010800</name>
</gene>
<organism evidence="1">
    <name type="scientific">marine sediment metagenome</name>
    <dbReference type="NCBI Taxonomy" id="412755"/>
    <lineage>
        <taxon>unclassified sequences</taxon>
        <taxon>metagenomes</taxon>
        <taxon>ecological metagenomes</taxon>
    </lineage>
</organism>
<feature type="non-terminal residue" evidence="1">
    <location>
        <position position="1"/>
    </location>
</feature>
<dbReference type="EMBL" id="LAZR01062308">
    <property type="protein sequence ID" value="KKK61790.1"/>
    <property type="molecule type" value="Genomic_DNA"/>
</dbReference>
<name>A0A0F8XL18_9ZZZZ</name>
<proteinExistence type="predicted"/>
<comment type="caution">
    <text evidence="1">The sequence shown here is derived from an EMBL/GenBank/DDBJ whole genome shotgun (WGS) entry which is preliminary data.</text>
</comment>